<proteinExistence type="inferred from homology"/>
<dbReference type="PANTHER" id="PTHR11567:SF34">
    <property type="entry name" value="INTESTINAL ACID PHOSPHATASE"/>
    <property type="match status" value="1"/>
</dbReference>
<dbReference type="SUPFAM" id="SSF53254">
    <property type="entry name" value="Phosphoglycerate mutase-like"/>
    <property type="match status" value="1"/>
</dbReference>
<sequence>MDELSRMKPRSISLLQLTTCFSILISTEAARELVFVQAIWRHGDRAPLSLPYPKDPYTESAWQRGWQQLTNLGMTQLNELGRYFRATYNTFVASHYIPSQVYIRSSDSDRALTSAQAFLSGFYPAEGSFQWQPGSTWQPIPIHASTPGEPDLVICGLLLRKDRERALKFPICHIPGGTSNALAAAICYACNEPFSSRDVFITECCLMTTRPRYIPLRLYNVETEHDGTKSMFMSANWGLVADIELPRVATYRARLSYIPVQCKATSRKTMLKYNCERKMFGAGHFDYEEVDQATGLERLEKEHFSSLEASLEGTSLISVPPLGQPLDENWQTVEGDWVMANVSTLSHLGSDVPFLPSARLDEETMYLTVIDWNTVKSRFHVAHLFIFMESSKHLAHPCMQIIPVKAVRVEPMTSSGYFAIDGEPCRSGSSFQVVPSKYCATVIGREEVSHTGNK</sequence>
<accession>A0A016T8P2</accession>
<dbReference type="Gene3D" id="2.60.200.40">
    <property type="match status" value="1"/>
</dbReference>
<dbReference type="CDD" id="cd07061">
    <property type="entry name" value="HP_HAP_like"/>
    <property type="match status" value="1"/>
</dbReference>
<comment type="similarity">
    <text evidence="2">Belongs to the histidine acid phosphatase family.</text>
</comment>
<dbReference type="Proteomes" id="UP000024635">
    <property type="component" value="Unassembled WGS sequence"/>
</dbReference>
<organism evidence="3 4">
    <name type="scientific">Ancylostoma ceylanicum</name>
    <dbReference type="NCBI Taxonomy" id="53326"/>
    <lineage>
        <taxon>Eukaryota</taxon>
        <taxon>Metazoa</taxon>
        <taxon>Ecdysozoa</taxon>
        <taxon>Nematoda</taxon>
        <taxon>Chromadorea</taxon>
        <taxon>Rhabditida</taxon>
        <taxon>Rhabditina</taxon>
        <taxon>Rhabditomorpha</taxon>
        <taxon>Strongyloidea</taxon>
        <taxon>Ancylostomatidae</taxon>
        <taxon>Ancylostomatinae</taxon>
        <taxon>Ancylostoma</taxon>
    </lineage>
</organism>
<comment type="catalytic activity">
    <reaction evidence="1">
        <text>a phosphate monoester + H2O = an alcohol + phosphate</text>
        <dbReference type="Rhea" id="RHEA:15017"/>
        <dbReference type="ChEBI" id="CHEBI:15377"/>
        <dbReference type="ChEBI" id="CHEBI:30879"/>
        <dbReference type="ChEBI" id="CHEBI:43474"/>
        <dbReference type="ChEBI" id="CHEBI:67140"/>
        <dbReference type="EC" id="3.1.3.2"/>
    </reaction>
</comment>
<dbReference type="InterPro" id="IPR029033">
    <property type="entry name" value="His_PPase_superfam"/>
</dbReference>
<dbReference type="InterPro" id="IPR033379">
    <property type="entry name" value="Acid_Pase_AS"/>
</dbReference>
<comment type="caution">
    <text evidence="3">The sequence shown here is derived from an EMBL/GenBank/DDBJ whole genome shotgun (WGS) entry which is preliminary data.</text>
</comment>
<evidence type="ECO:0000313" key="3">
    <source>
        <dbReference type="EMBL" id="EYB99358.1"/>
    </source>
</evidence>
<dbReference type="InterPro" id="IPR016064">
    <property type="entry name" value="NAD/diacylglycerol_kinase_sf"/>
</dbReference>
<dbReference type="SUPFAM" id="SSF111331">
    <property type="entry name" value="NAD kinase/diacylglycerol kinase-like"/>
    <property type="match status" value="1"/>
</dbReference>
<dbReference type="Gene3D" id="3.40.50.1240">
    <property type="entry name" value="Phosphoglycerate mutase-like"/>
    <property type="match status" value="1"/>
</dbReference>
<evidence type="ECO:0000313" key="4">
    <source>
        <dbReference type="Proteomes" id="UP000024635"/>
    </source>
</evidence>
<dbReference type="OrthoDB" id="3853857at2759"/>
<dbReference type="EMBL" id="JARK01001459">
    <property type="protein sequence ID" value="EYB99358.1"/>
    <property type="molecule type" value="Genomic_DNA"/>
</dbReference>
<evidence type="ECO:0000256" key="2">
    <source>
        <dbReference type="ARBA" id="ARBA00005375"/>
    </source>
</evidence>
<evidence type="ECO:0008006" key="5">
    <source>
        <dbReference type="Google" id="ProtNLM"/>
    </source>
</evidence>
<gene>
    <name evidence="3" type="primary">Acey_s0123.g1160</name>
    <name evidence="3" type="ORF">Y032_0123g1160</name>
</gene>
<dbReference type="InterPro" id="IPR050645">
    <property type="entry name" value="Histidine_acid_phosphatase"/>
</dbReference>
<dbReference type="Pfam" id="PF00328">
    <property type="entry name" value="His_Phos_2"/>
    <property type="match status" value="1"/>
</dbReference>
<dbReference type="AlphaFoldDB" id="A0A016T8P2"/>
<evidence type="ECO:0000256" key="1">
    <source>
        <dbReference type="ARBA" id="ARBA00000032"/>
    </source>
</evidence>
<protein>
    <recommendedName>
        <fullName evidence="5">Histidine acid phosphatase</fullName>
    </recommendedName>
</protein>
<name>A0A016T8P2_9BILA</name>
<dbReference type="PROSITE" id="PS00616">
    <property type="entry name" value="HIS_ACID_PHOSPHAT_1"/>
    <property type="match status" value="1"/>
</dbReference>
<reference evidence="4" key="1">
    <citation type="journal article" date="2015" name="Nat. Genet.">
        <title>The genome and transcriptome of the zoonotic hookworm Ancylostoma ceylanicum identify infection-specific gene families.</title>
        <authorList>
            <person name="Schwarz E.M."/>
            <person name="Hu Y."/>
            <person name="Antoshechkin I."/>
            <person name="Miller M.M."/>
            <person name="Sternberg P.W."/>
            <person name="Aroian R.V."/>
        </authorList>
    </citation>
    <scope>NUCLEOTIDE SEQUENCE</scope>
    <source>
        <strain evidence="4">HY135</strain>
    </source>
</reference>
<dbReference type="PANTHER" id="PTHR11567">
    <property type="entry name" value="ACID PHOSPHATASE-RELATED"/>
    <property type="match status" value="1"/>
</dbReference>
<dbReference type="GO" id="GO:0003993">
    <property type="term" value="F:acid phosphatase activity"/>
    <property type="evidence" value="ECO:0007669"/>
    <property type="project" value="UniProtKB-EC"/>
</dbReference>
<keyword evidence="4" id="KW-1185">Reference proteome</keyword>
<dbReference type="InterPro" id="IPR000560">
    <property type="entry name" value="His_Pase_clade-2"/>
</dbReference>